<reference evidence="8" key="1">
    <citation type="journal article" date="2019" name="Int. J. Syst. Evol. Microbiol.">
        <title>The Global Catalogue of Microorganisms (GCM) 10K type strain sequencing project: providing services to taxonomists for standard genome sequencing and annotation.</title>
        <authorList>
            <consortium name="The Broad Institute Genomics Platform"/>
            <consortium name="The Broad Institute Genome Sequencing Center for Infectious Disease"/>
            <person name="Wu L."/>
            <person name="Ma J."/>
        </authorList>
    </citation>
    <scope>NUCLEOTIDE SEQUENCE [LARGE SCALE GENOMIC DNA]</scope>
    <source>
        <strain evidence="8">JCM 3369</strain>
    </source>
</reference>
<dbReference type="InterPro" id="IPR029044">
    <property type="entry name" value="Nucleotide-diphossugar_trans"/>
</dbReference>
<dbReference type="SUPFAM" id="SSF53448">
    <property type="entry name" value="Nucleotide-diphospho-sugar transferases"/>
    <property type="match status" value="1"/>
</dbReference>
<protein>
    <submittedName>
        <fullName evidence="7">Glucose-1-phosphate adenylyltransferase family protein</fullName>
    </submittedName>
</protein>
<comment type="similarity">
    <text evidence="1">Belongs to the bacterial/plant glucose-1-phosphate adenylyltransferase family.</text>
</comment>
<dbReference type="SUPFAM" id="SSF51161">
    <property type="entry name" value="Trimeric LpxA-like enzymes"/>
    <property type="match status" value="1"/>
</dbReference>
<dbReference type="RefSeq" id="WP_122824065.1">
    <property type="nucleotide sequence ID" value="NZ_CP033325.1"/>
</dbReference>
<evidence type="ECO:0000256" key="3">
    <source>
        <dbReference type="ARBA" id="ARBA00022695"/>
    </source>
</evidence>
<evidence type="ECO:0000313" key="7">
    <source>
        <dbReference type="EMBL" id="MFC4555069.1"/>
    </source>
</evidence>
<feature type="domain" description="Nucleotidyl transferase" evidence="5">
    <location>
        <begin position="8"/>
        <end position="256"/>
    </location>
</feature>
<evidence type="ECO:0000259" key="6">
    <source>
        <dbReference type="Pfam" id="PF24894"/>
    </source>
</evidence>
<dbReference type="InterPro" id="IPR056818">
    <property type="entry name" value="GlmU/GlgC-like_hexapep"/>
</dbReference>
<dbReference type="PANTHER" id="PTHR43523">
    <property type="entry name" value="GLUCOSE-1-PHOSPHATE ADENYLYLTRANSFERASE-RELATED"/>
    <property type="match status" value="1"/>
</dbReference>
<keyword evidence="3 7" id="KW-0548">Nucleotidyltransferase</keyword>
<organism evidence="7 8">
    <name type="scientific">Georgenia faecalis</name>
    <dbReference type="NCBI Taxonomy" id="2483799"/>
    <lineage>
        <taxon>Bacteria</taxon>
        <taxon>Bacillati</taxon>
        <taxon>Actinomycetota</taxon>
        <taxon>Actinomycetes</taxon>
        <taxon>Micrococcales</taxon>
        <taxon>Bogoriellaceae</taxon>
        <taxon>Georgenia</taxon>
    </lineage>
</organism>
<dbReference type="Proteomes" id="UP001595955">
    <property type="component" value="Unassembled WGS sequence"/>
</dbReference>
<feature type="domain" description="Glucose-1-phosphate adenylyltransferase/Bifunctional protein GlmU-like C-terminal hexapeptide" evidence="6">
    <location>
        <begin position="289"/>
        <end position="362"/>
    </location>
</feature>
<dbReference type="EMBL" id="JBHSGF010000004">
    <property type="protein sequence ID" value="MFC4555069.1"/>
    <property type="molecule type" value="Genomic_DNA"/>
</dbReference>
<gene>
    <name evidence="7" type="ORF">ACFO3F_07395</name>
</gene>
<dbReference type="Pfam" id="PF00483">
    <property type="entry name" value="NTP_transferase"/>
    <property type="match status" value="1"/>
</dbReference>
<keyword evidence="8" id="KW-1185">Reference proteome</keyword>
<evidence type="ECO:0000256" key="2">
    <source>
        <dbReference type="ARBA" id="ARBA00022679"/>
    </source>
</evidence>
<dbReference type="InterPro" id="IPR011004">
    <property type="entry name" value="Trimer_LpxA-like_sf"/>
</dbReference>
<comment type="caution">
    <text evidence="7">The sequence shown here is derived from an EMBL/GenBank/DDBJ whole genome shotgun (WGS) entry which is preliminary data.</text>
</comment>
<proteinExistence type="inferred from homology"/>
<dbReference type="CDD" id="cd02508">
    <property type="entry name" value="ADP_Glucose_PP"/>
    <property type="match status" value="1"/>
</dbReference>
<keyword evidence="2" id="KW-0808">Transferase</keyword>
<dbReference type="Gene3D" id="2.160.10.10">
    <property type="entry name" value="Hexapeptide repeat proteins"/>
    <property type="match status" value="1"/>
</dbReference>
<evidence type="ECO:0000259" key="5">
    <source>
        <dbReference type="Pfam" id="PF00483"/>
    </source>
</evidence>
<keyword evidence="4" id="KW-0320">Glycogen biosynthesis</keyword>
<dbReference type="Pfam" id="PF24894">
    <property type="entry name" value="Hexapep_GlmU"/>
    <property type="match status" value="1"/>
</dbReference>
<dbReference type="InterPro" id="IPR011831">
    <property type="entry name" value="ADP-Glc_PPase"/>
</dbReference>
<dbReference type="PANTHER" id="PTHR43523:SF2">
    <property type="entry name" value="GLUCOSE-1-PHOSPHATE ADENYLYLTRANSFERASE"/>
    <property type="match status" value="1"/>
</dbReference>
<dbReference type="GO" id="GO:0016779">
    <property type="term" value="F:nucleotidyltransferase activity"/>
    <property type="evidence" value="ECO:0007669"/>
    <property type="project" value="UniProtKB-KW"/>
</dbReference>
<evidence type="ECO:0000256" key="4">
    <source>
        <dbReference type="ARBA" id="ARBA00023056"/>
    </source>
</evidence>
<accession>A0ABV9DA11</accession>
<name>A0ABV9DA11_9MICO</name>
<evidence type="ECO:0000256" key="1">
    <source>
        <dbReference type="ARBA" id="ARBA00010443"/>
    </source>
</evidence>
<sequence length="392" mass="41581">MAPPRTLVIVLAGGAGSRLELLTKHRAKPAMRFAGTHRLVDFPLSNARNAGIDDVWVVQQFHPTSLNVHLANGRPWDLDRTRGGLLVLEPYQGDEREGWHAGTADALWRFAPAIEGFGADAVVVVSADAIYRLDYAAVVDEHLASDAEVTMVTVQHDGDNTRYGVVETKDGRITGYQLKPDEPATDIVTTEVFVFDPQALVAGLETVAEQGEDALTDLGEALLPLFVERGTAHDYRHTGYWQDVGTVAAYWRTNVAFARADAPFDVDDEAWPISTRGARRGGARVSGGGEVESSLLGPGARIEGRVRGSVIGPGVHIHAGAEVVDSVIIDGAVVGAGARVVRAIVDERARIGDGVTVGVGAEGRDDDEAITLVGAAAEVDGDLSAGARHPEQ</sequence>
<evidence type="ECO:0000313" key="8">
    <source>
        <dbReference type="Proteomes" id="UP001595955"/>
    </source>
</evidence>
<dbReference type="CDD" id="cd04651">
    <property type="entry name" value="LbH_G1P_AT_C"/>
    <property type="match status" value="1"/>
</dbReference>
<dbReference type="Gene3D" id="3.90.550.10">
    <property type="entry name" value="Spore Coat Polysaccharide Biosynthesis Protein SpsA, Chain A"/>
    <property type="match status" value="1"/>
</dbReference>
<dbReference type="InterPro" id="IPR005835">
    <property type="entry name" value="NTP_transferase_dom"/>
</dbReference>